<reference evidence="2" key="1">
    <citation type="journal article" date="2023" name="Mol. Phylogenet. Evol.">
        <title>Genome-scale phylogeny and comparative genomics of the fungal order Sordariales.</title>
        <authorList>
            <person name="Hensen N."/>
            <person name="Bonometti L."/>
            <person name="Westerberg I."/>
            <person name="Brannstrom I.O."/>
            <person name="Guillou S."/>
            <person name="Cros-Aarteil S."/>
            <person name="Calhoun S."/>
            <person name="Haridas S."/>
            <person name="Kuo A."/>
            <person name="Mondo S."/>
            <person name="Pangilinan J."/>
            <person name="Riley R."/>
            <person name="LaButti K."/>
            <person name="Andreopoulos B."/>
            <person name="Lipzen A."/>
            <person name="Chen C."/>
            <person name="Yan M."/>
            <person name="Daum C."/>
            <person name="Ng V."/>
            <person name="Clum A."/>
            <person name="Steindorff A."/>
            <person name="Ohm R.A."/>
            <person name="Martin F."/>
            <person name="Silar P."/>
            <person name="Natvig D.O."/>
            <person name="Lalanne C."/>
            <person name="Gautier V."/>
            <person name="Ament-Velasquez S.L."/>
            <person name="Kruys A."/>
            <person name="Hutchinson M.I."/>
            <person name="Powell A.J."/>
            <person name="Barry K."/>
            <person name="Miller A.N."/>
            <person name="Grigoriev I.V."/>
            <person name="Debuchy R."/>
            <person name="Gladieux P."/>
            <person name="Hiltunen Thoren M."/>
            <person name="Johannesson H."/>
        </authorList>
    </citation>
    <scope>NUCLEOTIDE SEQUENCE</scope>
    <source>
        <strain evidence="2">CBS 118394</strain>
    </source>
</reference>
<feature type="compositionally biased region" description="Basic and acidic residues" evidence="1">
    <location>
        <begin position="366"/>
        <end position="377"/>
    </location>
</feature>
<evidence type="ECO:0000313" key="2">
    <source>
        <dbReference type="EMBL" id="KAK3322544.1"/>
    </source>
</evidence>
<name>A0AAE0ICP1_9PEZI</name>
<feature type="compositionally biased region" description="Polar residues" evidence="1">
    <location>
        <begin position="1"/>
        <end position="12"/>
    </location>
</feature>
<feature type="compositionally biased region" description="Pro residues" evidence="1">
    <location>
        <begin position="129"/>
        <end position="169"/>
    </location>
</feature>
<dbReference type="EMBL" id="JAUEDM010000003">
    <property type="protein sequence ID" value="KAK3322544.1"/>
    <property type="molecule type" value="Genomic_DNA"/>
</dbReference>
<feature type="compositionally biased region" description="Polar residues" evidence="1">
    <location>
        <begin position="548"/>
        <end position="563"/>
    </location>
</feature>
<comment type="caution">
    <text evidence="2">The sequence shown here is derived from an EMBL/GenBank/DDBJ whole genome shotgun (WGS) entry which is preliminary data.</text>
</comment>
<keyword evidence="3" id="KW-1185">Reference proteome</keyword>
<feature type="compositionally biased region" description="Pro residues" evidence="1">
    <location>
        <begin position="105"/>
        <end position="120"/>
    </location>
</feature>
<feature type="compositionally biased region" description="Basic and acidic residues" evidence="1">
    <location>
        <begin position="309"/>
        <end position="320"/>
    </location>
</feature>
<feature type="compositionally biased region" description="Basic and acidic residues" evidence="1">
    <location>
        <begin position="255"/>
        <end position="267"/>
    </location>
</feature>
<reference evidence="2" key="2">
    <citation type="submission" date="2023-06" db="EMBL/GenBank/DDBJ databases">
        <authorList>
            <consortium name="Lawrence Berkeley National Laboratory"/>
            <person name="Haridas S."/>
            <person name="Hensen N."/>
            <person name="Bonometti L."/>
            <person name="Westerberg I."/>
            <person name="Brannstrom I.O."/>
            <person name="Guillou S."/>
            <person name="Cros-Aarteil S."/>
            <person name="Calhoun S."/>
            <person name="Kuo A."/>
            <person name="Mondo S."/>
            <person name="Pangilinan J."/>
            <person name="Riley R."/>
            <person name="Labutti K."/>
            <person name="Andreopoulos B."/>
            <person name="Lipzen A."/>
            <person name="Chen C."/>
            <person name="Yanf M."/>
            <person name="Daum C."/>
            <person name="Ng V."/>
            <person name="Clum A."/>
            <person name="Steindorff A."/>
            <person name="Ohm R."/>
            <person name="Martin F."/>
            <person name="Silar P."/>
            <person name="Natvig D."/>
            <person name="Lalanne C."/>
            <person name="Gautier V."/>
            <person name="Ament-Velasquez S.L."/>
            <person name="Kruys A."/>
            <person name="Hutchinson M.I."/>
            <person name="Powell A.J."/>
            <person name="Barry K."/>
            <person name="Miller A.N."/>
            <person name="Grigoriev I.V."/>
            <person name="Debuchy R."/>
            <person name="Gladieux P."/>
            <person name="Thoren M.H."/>
            <person name="Johannesson H."/>
        </authorList>
    </citation>
    <scope>NUCLEOTIDE SEQUENCE</scope>
    <source>
        <strain evidence="2">CBS 118394</strain>
    </source>
</reference>
<gene>
    <name evidence="2" type="ORF">B0H66DRAFT_554627</name>
</gene>
<dbReference type="AlphaFoldDB" id="A0AAE0ICP1"/>
<feature type="compositionally biased region" description="Low complexity" evidence="1">
    <location>
        <begin position="170"/>
        <end position="192"/>
    </location>
</feature>
<feature type="region of interest" description="Disordered" evidence="1">
    <location>
        <begin position="104"/>
        <end position="579"/>
    </location>
</feature>
<feature type="compositionally biased region" description="Polar residues" evidence="1">
    <location>
        <begin position="242"/>
        <end position="253"/>
    </location>
</feature>
<dbReference type="Proteomes" id="UP001283341">
    <property type="component" value="Unassembled WGS sequence"/>
</dbReference>
<accession>A0AAE0ICP1</accession>
<feature type="region of interest" description="Disordered" evidence="1">
    <location>
        <begin position="761"/>
        <end position="786"/>
    </location>
</feature>
<sequence length="786" mass="83482">MLETTTLQTPKSGRSRFSKALPAPPSFTDRAASMMATHTQTHTYTHTQAGTPQSYLPSSPPPGLPALKQLPPIDFGAPLPPPKTLEREAPAGEIAMATVKVLDSPLPPLPPKAAPTPPMTVPRRRPVAAPVPAPIPSPVSVPIPTQTPVPVPVPVPTPAPTLAPSPAPATAPALISPNPLPSPVNSLSSLLSAYNDHNSDSTPRSSTNSANDTPNTKLSCSTDSPYQDGPGSGSTKSRDATDSPTLPSDQNVQGREPDGLQKPRAEDDGLPPPPPSKDPQLGLHRPQTPPKAGESQGVSPLTEIPQQEELWRRRSVRSEKNLPAPDLKLVSSHGSTAASGQTTNSSQAAPGTAPPQSLSSQPQGKLDSRPPTKDRVPLPRSTNAGLPGRNIRPLASRQQLDPEEGGNMGQLASKLKATNLKPRGHEADNSANTNDQAAPQYTHAPATVSSRKPLPNVVSPSSVARLPTPEYEKNDVKTTVPETIVSPVSPASSPELPIDGNSGISRKAVDSGESKERLANTNNTRLYAPRTPVGPPSSPAANRDRNRPTNQTSFPARTSSRTGDQGVGPAESRREPAGGFHEALQVSKQREQLYGTNQPEELRAISEAGSAASDETLKTKDRNVSIGASLDASLPEPQPSEVEETTTDNPGAALFPRSWYAPLPADGVLDAQPLTDRHLRCLTNHRYMPANRQRYNPIACGTCGQRDRNADACICSGCHLNICVNCSVNLRRCRGDLYQLLQQIKERNASSDEDRTATITQANHDNEGYNMNAQPLETEHSNNLSQ</sequence>
<feature type="compositionally biased region" description="Polar residues" evidence="1">
    <location>
        <begin position="429"/>
        <end position="439"/>
    </location>
</feature>
<protein>
    <submittedName>
        <fullName evidence="2">Uncharacterized protein</fullName>
    </submittedName>
</protein>
<organism evidence="2 3">
    <name type="scientific">Apodospora peruviana</name>
    <dbReference type="NCBI Taxonomy" id="516989"/>
    <lineage>
        <taxon>Eukaryota</taxon>
        <taxon>Fungi</taxon>
        <taxon>Dikarya</taxon>
        <taxon>Ascomycota</taxon>
        <taxon>Pezizomycotina</taxon>
        <taxon>Sordariomycetes</taxon>
        <taxon>Sordariomycetidae</taxon>
        <taxon>Sordariales</taxon>
        <taxon>Lasiosphaeriaceae</taxon>
        <taxon>Apodospora</taxon>
    </lineage>
</organism>
<feature type="region of interest" description="Disordered" evidence="1">
    <location>
        <begin position="629"/>
        <end position="652"/>
    </location>
</feature>
<feature type="compositionally biased region" description="Polar residues" evidence="1">
    <location>
        <begin position="332"/>
        <end position="363"/>
    </location>
</feature>
<feature type="region of interest" description="Disordered" evidence="1">
    <location>
        <begin position="1"/>
        <end position="90"/>
    </location>
</feature>
<evidence type="ECO:0000313" key="3">
    <source>
        <dbReference type="Proteomes" id="UP001283341"/>
    </source>
</evidence>
<feature type="compositionally biased region" description="Low complexity" evidence="1">
    <location>
        <begin position="37"/>
        <end position="57"/>
    </location>
</feature>
<feature type="compositionally biased region" description="Basic and acidic residues" evidence="1">
    <location>
        <begin position="507"/>
        <end position="518"/>
    </location>
</feature>
<evidence type="ECO:0000256" key="1">
    <source>
        <dbReference type="SAM" id="MobiDB-lite"/>
    </source>
</evidence>
<proteinExistence type="predicted"/>
<feature type="compositionally biased region" description="Polar residues" evidence="1">
    <location>
        <begin position="200"/>
        <end position="225"/>
    </location>
</feature>